<evidence type="ECO:0000313" key="2">
    <source>
        <dbReference type="Proteomes" id="UP001630127"/>
    </source>
</evidence>
<dbReference type="EMBL" id="JBJUIK010000016">
    <property type="protein sequence ID" value="KAL3499671.1"/>
    <property type="molecule type" value="Genomic_DNA"/>
</dbReference>
<protein>
    <submittedName>
        <fullName evidence="1">Uncharacterized protein</fullName>
    </submittedName>
</protein>
<name>A0ABD2XW85_9GENT</name>
<dbReference type="AlphaFoldDB" id="A0ABD2XW85"/>
<keyword evidence="2" id="KW-1185">Reference proteome</keyword>
<reference evidence="1 2" key="1">
    <citation type="submission" date="2024-11" db="EMBL/GenBank/DDBJ databases">
        <title>A near-complete genome assembly of Cinchona calisaya.</title>
        <authorList>
            <person name="Lian D.C."/>
            <person name="Zhao X.W."/>
            <person name="Wei L."/>
        </authorList>
    </citation>
    <scope>NUCLEOTIDE SEQUENCE [LARGE SCALE GENOMIC DNA]</scope>
    <source>
        <tissue evidence="1">Nenye</tissue>
    </source>
</reference>
<dbReference type="Proteomes" id="UP001630127">
    <property type="component" value="Unassembled WGS sequence"/>
</dbReference>
<organism evidence="1 2">
    <name type="scientific">Cinchona calisaya</name>
    <dbReference type="NCBI Taxonomy" id="153742"/>
    <lineage>
        <taxon>Eukaryota</taxon>
        <taxon>Viridiplantae</taxon>
        <taxon>Streptophyta</taxon>
        <taxon>Embryophyta</taxon>
        <taxon>Tracheophyta</taxon>
        <taxon>Spermatophyta</taxon>
        <taxon>Magnoliopsida</taxon>
        <taxon>eudicotyledons</taxon>
        <taxon>Gunneridae</taxon>
        <taxon>Pentapetalae</taxon>
        <taxon>asterids</taxon>
        <taxon>lamiids</taxon>
        <taxon>Gentianales</taxon>
        <taxon>Rubiaceae</taxon>
        <taxon>Cinchonoideae</taxon>
        <taxon>Cinchoneae</taxon>
        <taxon>Cinchona</taxon>
    </lineage>
</organism>
<gene>
    <name evidence="1" type="ORF">ACH5RR_038764</name>
</gene>
<proteinExistence type="predicted"/>
<sequence>MSSLEAKASDIMKEIYNKNTMDLSALQAFSKTFFMNITHYDLVKSTLSKKISAKLNHELLTTVGQCFKDTEALGKKQAAKISSHVAKHANIDCKEAELKKQLDLLDTQRKETLPLLQKD</sequence>
<accession>A0ABD2XW85</accession>
<comment type="caution">
    <text evidence="1">The sequence shown here is derived from an EMBL/GenBank/DDBJ whole genome shotgun (WGS) entry which is preliminary data.</text>
</comment>
<evidence type="ECO:0000313" key="1">
    <source>
        <dbReference type="EMBL" id="KAL3499671.1"/>
    </source>
</evidence>